<feature type="compositionally biased region" description="Basic residues" evidence="1">
    <location>
        <begin position="110"/>
        <end position="122"/>
    </location>
</feature>
<sequence>MVEFKPFTAYIVDACRTAGGKKNGKLSGYHPGELGAAVCDALLERQKLPGAEVEDVIFGCVGQVGAQAANVGRTVVLSSRLLPESVPGTSVDRQCGSSQQADGWGERSEKHRKASKSMRRKQLGPPHKTWSSDLLPSQMASMRLRSAELGLSRGFRLSSCLWTKAEFFKT</sequence>
<dbReference type="Pfam" id="PF00108">
    <property type="entry name" value="Thiolase_N"/>
    <property type="match status" value="1"/>
</dbReference>
<dbReference type="Gene3D" id="3.40.47.10">
    <property type="match status" value="1"/>
</dbReference>
<gene>
    <name evidence="3" type="ORF">CCMP2556_LOCUS19231</name>
</gene>
<reference evidence="3 4" key="1">
    <citation type="submission" date="2024-02" db="EMBL/GenBank/DDBJ databases">
        <authorList>
            <person name="Chen Y."/>
            <person name="Shah S."/>
            <person name="Dougan E. K."/>
            <person name="Thang M."/>
            <person name="Chan C."/>
        </authorList>
    </citation>
    <scope>NUCLEOTIDE SEQUENCE [LARGE SCALE GENOMIC DNA]</scope>
</reference>
<dbReference type="Proteomes" id="UP001642484">
    <property type="component" value="Unassembled WGS sequence"/>
</dbReference>
<organism evidence="3 4">
    <name type="scientific">Durusdinium trenchii</name>
    <dbReference type="NCBI Taxonomy" id="1381693"/>
    <lineage>
        <taxon>Eukaryota</taxon>
        <taxon>Sar</taxon>
        <taxon>Alveolata</taxon>
        <taxon>Dinophyceae</taxon>
        <taxon>Suessiales</taxon>
        <taxon>Symbiodiniaceae</taxon>
        <taxon>Durusdinium</taxon>
    </lineage>
</organism>
<feature type="region of interest" description="Disordered" evidence="1">
    <location>
        <begin position="86"/>
        <end position="132"/>
    </location>
</feature>
<protein>
    <recommendedName>
        <fullName evidence="2">Thiolase N-terminal domain-containing protein</fullName>
    </recommendedName>
</protein>
<feature type="compositionally biased region" description="Polar residues" evidence="1">
    <location>
        <begin position="87"/>
        <end position="101"/>
    </location>
</feature>
<dbReference type="PANTHER" id="PTHR43365">
    <property type="entry name" value="BLR7806 PROTEIN"/>
    <property type="match status" value="1"/>
</dbReference>
<evidence type="ECO:0000313" key="3">
    <source>
        <dbReference type="EMBL" id="CAK9033879.1"/>
    </source>
</evidence>
<evidence type="ECO:0000313" key="4">
    <source>
        <dbReference type="Proteomes" id="UP001642484"/>
    </source>
</evidence>
<dbReference type="EMBL" id="CAXAMN010011112">
    <property type="protein sequence ID" value="CAK9033879.1"/>
    <property type="molecule type" value="Genomic_DNA"/>
</dbReference>
<name>A0ABP0L6P4_9DINO</name>
<dbReference type="InterPro" id="IPR020616">
    <property type="entry name" value="Thiolase_N"/>
</dbReference>
<feature type="domain" description="Thiolase N-terminal" evidence="2">
    <location>
        <begin position="10"/>
        <end position="101"/>
    </location>
</feature>
<evidence type="ECO:0000259" key="2">
    <source>
        <dbReference type="Pfam" id="PF00108"/>
    </source>
</evidence>
<dbReference type="PANTHER" id="PTHR43365:SF1">
    <property type="entry name" value="ACETYL-COA C-ACYLTRANSFERASE"/>
    <property type="match status" value="1"/>
</dbReference>
<comment type="caution">
    <text evidence="3">The sequence shown here is derived from an EMBL/GenBank/DDBJ whole genome shotgun (WGS) entry which is preliminary data.</text>
</comment>
<dbReference type="InterPro" id="IPR016039">
    <property type="entry name" value="Thiolase-like"/>
</dbReference>
<accession>A0ABP0L6P4</accession>
<proteinExistence type="predicted"/>
<keyword evidence="4" id="KW-1185">Reference proteome</keyword>
<evidence type="ECO:0000256" key="1">
    <source>
        <dbReference type="SAM" id="MobiDB-lite"/>
    </source>
</evidence>
<dbReference type="SUPFAM" id="SSF53901">
    <property type="entry name" value="Thiolase-like"/>
    <property type="match status" value="1"/>
</dbReference>